<accession>A0A9P8V2X0</accession>
<evidence type="ECO:0000313" key="7">
    <source>
        <dbReference type="EMBL" id="KAH6669690.1"/>
    </source>
</evidence>
<keyword evidence="4" id="KW-0520">NAD</keyword>
<protein>
    <recommendedName>
        <fullName evidence="2">methylmalonate-semialdehyde dehydrogenase (CoA acylating)</fullName>
        <ecNumber evidence="2">1.2.1.27</ecNumber>
    </recommendedName>
</protein>
<proteinExistence type="inferred from homology"/>
<dbReference type="Gene3D" id="3.40.309.10">
    <property type="entry name" value="Aldehyde Dehydrogenase, Chain A, domain 2"/>
    <property type="match status" value="1"/>
</dbReference>
<dbReference type="PROSITE" id="PS00070">
    <property type="entry name" value="ALDEHYDE_DEHYDR_CYS"/>
    <property type="match status" value="1"/>
</dbReference>
<keyword evidence="8" id="KW-1185">Reference proteome</keyword>
<comment type="similarity">
    <text evidence="1">Belongs to the aldehyde dehydrogenase family.</text>
</comment>
<evidence type="ECO:0000313" key="8">
    <source>
        <dbReference type="Proteomes" id="UP000770015"/>
    </source>
</evidence>
<dbReference type="InterPro" id="IPR016162">
    <property type="entry name" value="Ald_DH_N"/>
</dbReference>
<feature type="compositionally biased region" description="Polar residues" evidence="5">
    <location>
        <begin position="35"/>
        <end position="47"/>
    </location>
</feature>
<feature type="domain" description="Aldehyde dehydrogenase" evidence="6">
    <location>
        <begin position="72"/>
        <end position="529"/>
    </location>
</feature>
<evidence type="ECO:0000256" key="1">
    <source>
        <dbReference type="ARBA" id="ARBA00009986"/>
    </source>
</evidence>
<gene>
    <name evidence="7" type="ORF">F5X68DRAFT_236387</name>
</gene>
<dbReference type="InterPro" id="IPR016161">
    <property type="entry name" value="Ald_DH/histidinol_DH"/>
</dbReference>
<dbReference type="NCBIfam" id="TIGR01722">
    <property type="entry name" value="MMSDH"/>
    <property type="match status" value="1"/>
</dbReference>
<dbReference type="Gene3D" id="3.40.605.10">
    <property type="entry name" value="Aldehyde Dehydrogenase, Chain A, domain 1"/>
    <property type="match status" value="1"/>
</dbReference>
<evidence type="ECO:0000256" key="4">
    <source>
        <dbReference type="ARBA" id="ARBA00023027"/>
    </source>
</evidence>
<organism evidence="7 8">
    <name type="scientific">Plectosphaerella plurivora</name>
    <dbReference type="NCBI Taxonomy" id="936078"/>
    <lineage>
        <taxon>Eukaryota</taxon>
        <taxon>Fungi</taxon>
        <taxon>Dikarya</taxon>
        <taxon>Ascomycota</taxon>
        <taxon>Pezizomycotina</taxon>
        <taxon>Sordariomycetes</taxon>
        <taxon>Hypocreomycetidae</taxon>
        <taxon>Glomerellales</taxon>
        <taxon>Plectosphaerellaceae</taxon>
        <taxon>Plectosphaerella</taxon>
    </lineage>
</organism>
<feature type="region of interest" description="Disordered" evidence="5">
    <location>
        <begin position="28"/>
        <end position="53"/>
    </location>
</feature>
<evidence type="ECO:0000259" key="6">
    <source>
        <dbReference type="Pfam" id="PF00171"/>
    </source>
</evidence>
<keyword evidence="3" id="KW-0560">Oxidoreductase</keyword>
<dbReference type="InterPro" id="IPR016163">
    <property type="entry name" value="Ald_DH_C"/>
</dbReference>
<reference evidence="7" key="1">
    <citation type="journal article" date="2021" name="Nat. Commun.">
        <title>Genetic determinants of endophytism in the Arabidopsis root mycobiome.</title>
        <authorList>
            <person name="Mesny F."/>
            <person name="Miyauchi S."/>
            <person name="Thiergart T."/>
            <person name="Pickel B."/>
            <person name="Atanasova L."/>
            <person name="Karlsson M."/>
            <person name="Huettel B."/>
            <person name="Barry K.W."/>
            <person name="Haridas S."/>
            <person name="Chen C."/>
            <person name="Bauer D."/>
            <person name="Andreopoulos W."/>
            <person name="Pangilinan J."/>
            <person name="LaButti K."/>
            <person name="Riley R."/>
            <person name="Lipzen A."/>
            <person name="Clum A."/>
            <person name="Drula E."/>
            <person name="Henrissat B."/>
            <person name="Kohler A."/>
            <person name="Grigoriev I.V."/>
            <person name="Martin F.M."/>
            <person name="Hacquard S."/>
        </authorList>
    </citation>
    <scope>NUCLEOTIDE SEQUENCE</scope>
    <source>
        <strain evidence="7">MPI-SDFR-AT-0117</strain>
    </source>
</reference>
<sequence length="534" mass="57406">MSAAQSTAPPTPFLQTLFAFPESPSRDSRAAAMATSMSQVSTGSDVSQQHHHAGPPLQQDVIFNFINNEFCRSSSRTWMKIFDPVTQKFITRVPDSNMTEVTNAVAAADAALTTWATLPPSKRRKLILNLLVVLPQYADRITQCLCAEGGKTLRDAQAEYERGVDSIEAACAASHQMVGDHHINQMSEIHTTLEPVGVCVSITPFNFPFMIPLWSIPFALLSGNTVVLKPSEKTPSAAQILAECFWAAGFPPGVVNIVHGGPSVVDKLLAQPSVGAVSFVGSDIAGERVHDHARATRKRVQAECSAKNHGVVLADADKKKTLYAIAGGAFGSAGQRCMALSVVVLVGEARSWADDIAQLAMTLIVGSGTQPGVDMGPLITKSAKKRVEDVITAAESEGATVLLDGRDYLVPDHPEGNFVGPTILTNVQSYMTCYQEEIFGPVLCCMEVETMEEAIQLINSNRYGNGCTLFTSSPSQAQLFQKAVNVGQVGINVPVLGTVLRTGNKESFLGDHNVSGHGMWQFYTMTKTITTIWH</sequence>
<dbReference type="GO" id="GO:0006574">
    <property type="term" value="P:L-valine catabolic process"/>
    <property type="evidence" value="ECO:0007669"/>
    <property type="project" value="TreeGrafter"/>
</dbReference>
<dbReference type="InterPro" id="IPR010061">
    <property type="entry name" value="MeMal-semiAld_DH"/>
</dbReference>
<evidence type="ECO:0000256" key="3">
    <source>
        <dbReference type="ARBA" id="ARBA00023002"/>
    </source>
</evidence>
<dbReference type="InterPro" id="IPR015590">
    <property type="entry name" value="Aldehyde_DH_dom"/>
</dbReference>
<dbReference type="EMBL" id="JAGSXJ010000031">
    <property type="protein sequence ID" value="KAH6669690.1"/>
    <property type="molecule type" value="Genomic_DNA"/>
</dbReference>
<dbReference type="GO" id="GO:0004491">
    <property type="term" value="F:methylmalonate-semialdehyde dehydrogenase (acylating, NAD) activity"/>
    <property type="evidence" value="ECO:0007669"/>
    <property type="project" value="UniProtKB-EC"/>
</dbReference>
<dbReference type="Pfam" id="PF00171">
    <property type="entry name" value="Aldedh"/>
    <property type="match status" value="1"/>
</dbReference>
<dbReference type="OrthoDB" id="310895at2759"/>
<evidence type="ECO:0000256" key="5">
    <source>
        <dbReference type="SAM" id="MobiDB-lite"/>
    </source>
</evidence>
<comment type="caution">
    <text evidence="7">The sequence shown here is derived from an EMBL/GenBank/DDBJ whole genome shotgun (WGS) entry which is preliminary data.</text>
</comment>
<dbReference type="PANTHER" id="PTHR43866">
    <property type="entry name" value="MALONATE-SEMIALDEHYDE DEHYDROGENASE"/>
    <property type="match status" value="1"/>
</dbReference>
<name>A0A9P8V2X0_9PEZI</name>
<dbReference type="SUPFAM" id="SSF53720">
    <property type="entry name" value="ALDH-like"/>
    <property type="match status" value="1"/>
</dbReference>
<dbReference type="AlphaFoldDB" id="A0A9P8V2X0"/>
<dbReference type="InterPro" id="IPR016160">
    <property type="entry name" value="Ald_DH_CS_CYS"/>
</dbReference>
<dbReference type="GO" id="GO:0005739">
    <property type="term" value="C:mitochondrion"/>
    <property type="evidence" value="ECO:0007669"/>
    <property type="project" value="TreeGrafter"/>
</dbReference>
<dbReference type="Proteomes" id="UP000770015">
    <property type="component" value="Unassembled WGS sequence"/>
</dbReference>
<dbReference type="GO" id="GO:0006210">
    <property type="term" value="P:thymine catabolic process"/>
    <property type="evidence" value="ECO:0007669"/>
    <property type="project" value="TreeGrafter"/>
</dbReference>
<evidence type="ECO:0000256" key="2">
    <source>
        <dbReference type="ARBA" id="ARBA00013048"/>
    </source>
</evidence>
<dbReference type="PANTHER" id="PTHR43866:SF3">
    <property type="entry name" value="METHYLMALONATE-SEMIALDEHYDE DEHYDROGENASE [ACYLATING], MITOCHONDRIAL"/>
    <property type="match status" value="1"/>
</dbReference>
<dbReference type="EC" id="1.2.1.27" evidence="2"/>
<dbReference type="FunFam" id="3.40.309.10:FF:000002">
    <property type="entry name" value="Methylmalonate-semialdehyde dehydrogenase (Acylating)"/>
    <property type="match status" value="1"/>
</dbReference>